<feature type="transmembrane region" description="Helical" evidence="1">
    <location>
        <begin position="12"/>
        <end position="37"/>
    </location>
</feature>
<evidence type="ECO:0000256" key="1">
    <source>
        <dbReference type="SAM" id="Phobius"/>
    </source>
</evidence>
<dbReference type="EMBL" id="KL142372">
    <property type="protein sequence ID" value="KDR79775.1"/>
    <property type="molecule type" value="Genomic_DNA"/>
</dbReference>
<organism evidence="2 3">
    <name type="scientific">Galerina marginata (strain CBS 339.88)</name>
    <dbReference type="NCBI Taxonomy" id="685588"/>
    <lineage>
        <taxon>Eukaryota</taxon>
        <taxon>Fungi</taxon>
        <taxon>Dikarya</taxon>
        <taxon>Basidiomycota</taxon>
        <taxon>Agaricomycotina</taxon>
        <taxon>Agaricomycetes</taxon>
        <taxon>Agaricomycetidae</taxon>
        <taxon>Agaricales</taxon>
        <taxon>Agaricineae</taxon>
        <taxon>Strophariaceae</taxon>
        <taxon>Galerina</taxon>
    </lineage>
</organism>
<name>A0A067T984_GALM3</name>
<keyword evidence="1" id="KW-0472">Membrane</keyword>
<reference evidence="3" key="1">
    <citation type="journal article" date="2014" name="Proc. Natl. Acad. Sci. U.S.A.">
        <title>Extensive sampling of basidiomycete genomes demonstrates inadequacy of the white-rot/brown-rot paradigm for wood decay fungi.</title>
        <authorList>
            <person name="Riley R."/>
            <person name="Salamov A.A."/>
            <person name="Brown D.W."/>
            <person name="Nagy L.G."/>
            <person name="Floudas D."/>
            <person name="Held B.W."/>
            <person name="Levasseur A."/>
            <person name="Lombard V."/>
            <person name="Morin E."/>
            <person name="Otillar R."/>
            <person name="Lindquist E.A."/>
            <person name="Sun H."/>
            <person name="LaButti K.M."/>
            <person name="Schmutz J."/>
            <person name="Jabbour D."/>
            <person name="Luo H."/>
            <person name="Baker S.E."/>
            <person name="Pisabarro A.G."/>
            <person name="Walton J.D."/>
            <person name="Blanchette R.A."/>
            <person name="Henrissat B."/>
            <person name="Martin F."/>
            <person name="Cullen D."/>
            <person name="Hibbett D.S."/>
            <person name="Grigoriev I.V."/>
        </authorList>
    </citation>
    <scope>NUCLEOTIDE SEQUENCE [LARGE SCALE GENOMIC DNA]</scope>
    <source>
        <strain evidence="3">CBS 339.88</strain>
    </source>
</reference>
<dbReference type="AlphaFoldDB" id="A0A067T984"/>
<gene>
    <name evidence="2" type="ORF">GALMADRAFT_1163479</name>
</gene>
<dbReference type="HOGENOM" id="CLU_2291918_0_0_1"/>
<feature type="transmembrane region" description="Helical" evidence="1">
    <location>
        <begin position="76"/>
        <end position="100"/>
    </location>
</feature>
<evidence type="ECO:0000313" key="3">
    <source>
        <dbReference type="Proteomes" id="UP000027222"/>
    </source>
</evidence>
<protein>
    <submittedName>
        <fullName evidence="2">Uncharacterized protein</fullName>
    </submittedName>
</protein>
<proteinExistence type="predicted"/>
<keyword evidence="1" id="KW-1133">Transmembrane helix</keyword>
<accession>A0A067T984</accession>
<dbReference type="Proteomes" id="UP000027222">
    <property type="component" value="Unassembled WGS sequence"/>
</dbReference>
<evidence type="ECO:0000313" key="2">
    <source>
        <dbReference type="EMBL" id="KDR79775.1"/>
    </source>
</evidence>
<keyword evidence="1" id="KW-0812">Transmembrane</keyword>
<sequence>MKGDNDTSSLLFFFVEFASATLFLEFENIWNLTAWFIKPQRLSILMLSRLRSWCYGFARQVLSGTRSWRMKLPKTLLGPFWIILWVFTSSVLRFPAVLLVL</sequence>
<keyword evidence="3" id="KW-1185">Reference proteome</keyword>